<dbReference type="GO" id="GO:0005743">
    <property type="term" value="C:mitochondrial inner membrane"/>
    <property type="evidence" value="ECO:0007669"/>
    <property type="project" value="UniProtKB-SubCell"/>
</dbReference>
<dbReference type="InterPro" id="IPR022533">
    <property type="entry name" value="Cox20"/>
</dbReference>
<evidence type="ECO:0000256" key="7">
    <source>
        <dbReference type="ARBA" id="ARBA00023128"/>
    </source>
</evidence>
<comment type="similarity">
    <text evidence="2">Belongs to the COX20 family.</text>
</comment>
<name>A0A8E2JGC4_9PEZI</name>
<evidence type="ECO:0000256" key="5">
    <source>
        <dbReference type="ARBA" id="ARBA00022792"/>
    </source>
</evidence>
<organism evidence="11 12">
    <name type="scientific">Lepidopterella palustris CBS 459.81</name>
    <dbReference type="NCBI Taxonomy" id="1314670"/>
    <lineage>
        <taxon>Eukaryota</taxon>
        <taxon>Fungi</taxon>
        <taxon>Dikarya</taxon>
        <taxon>Ascomycota</taxon>
        <taxon>Pezizomycotina</taxon>
        <taxon>Dothideomycetes</taxon>
        <taxon>Pleosporomycetidae</taxon>
        <taxon>Mytilinidiales</taxon>
        <taxon>Argynnaceae</taxon>
        <taxon>Lepidopterella</taxon>
    </lineage>
</organism>
<evidence type="ECO:0000256" key="9">
    <source>
        <dbReference type="SAM" id="Coils"/>
    </source>
</evidence>
<sequence length="176" mass="20029">MADDTRKSPSDGDEKPRYRTNANIMPGGMANTAGGTPADFTLADAVKTIKLEEYKDFTKKPCVRDGLLTGIGSGFALGGLTAILRRPVWSVCNYSVGGFVAMSLGGYQYCQYYRTLERTGMKRITEVMEQKKAEIAARREAKRLKEEADRLAEEKRREEERRKTWKYWAEKNLKIW</sequence>
<keyword evidence="6" id="KW-1133">Transmembrane helix</keyword>
<evidence type="ECO:0000256" key="8">
    <source>
        <dbReference type="ARBA" id="ARBA00023136"/>
    </source>
</evidence>
<keyword evidence="8" id="KW-0472">Membrane</keyword>
<dbReference type="Proteomes" id="UP000250266">
    <property type="component" value="Unassembled WGS sequence"/>
</dbReference>
<reference evidence="11 12" key="1">
    <citation type="journal article" date="2016" name="Nat. Commun.">
        <title>Ectomycorrhizal ecology is imprinted in the genome of the dominant symbiotic fungus Cenococcum geophilum.</title>
        <authorList>
            <consortium name="DOE Joint Genome Institute"/>
            <person name="Peter M."/>
            <person name="Kohler A."/>
            <person name="Ohm R.A."/>
            <person name="Kuo A."/>
            <person name="Krutzmann J."/>
            <person name="Morin E."/>
            <person name="Arend M."/>
            <person name="Barry K.W."/>
            <person name="Binder M."/>
            <person name="Choi C."/>
            <person name="Clum A."/>
            <person name="Copeland A."/>
            <person name="Grisel N."/>
            <person name="Haridas S."/>
            <person name="Kipfer T."/>
            <person name="LaButti K."/>
            <person name="Lindquist E."/>
            <person name="Lipzen A."/>
            <person name="Maire R."/>
            <person name="Meier B."/>
            <person name="Mihaltcheva S."/>
            <person name="Molinier V."/>
            <person name="Murat C."/>
            <person name="Poggeler S."/>
            <person name="Quandt C.A."/>
            <person name="Sperisen C."/>
            <person name="Tritt A."/>
            <person name="Tisserant E."/>
            <person name="Crous P.W."/>
            <person name="Henrissat B."/>
            <person name="Nehls U."/>
            <person name="Egli S."/>
            <person name="Spatafora J.W."/>
            <person name="Grigoriev I.V."/>
            <person name="Martin F.M."/>
        </authorList>
    </citation>
    <scope>NUCLEOTIDE SEQUENCE [LARGE SCALE GENOMIC DNA]</scope>
    <source>
        <strain evidence="11 12">CBS 459.81</strain>
    </source>
</reference>
<accession>A0A8E2JGC4</accession>
<keyword evidence="9" id="KW-0175">Coiled coil</keyword>
<feature type="compositionally biased region" description="Basic and acidic residues" evidence="10">
    <location>
        <begin position="1"/>
        <end position="17"/>
    </location>
</feature>
<evidence type="ECO:0000313" key="12">
    <source>
        <dbReference type="Proteomes" id="UP000250266"/>
    </source>
</evidence>
<feature type="region of interest" description="Disordered" evidence="10">
    <location>
        <begin position="1"/>
        <end position="27"/>
    </location>
</feature>
<gene>
    <name evidence="11" type="ORF">K432DRAFT_381284</name>
</gene>
<evidence type="ECO:0000256" key="6">
    <source>
        <dbReference type="ARBA" id="ARBA00022989"/>
    </source>
</evidence>
<comment type="subcellular location">
    <subcellularLocation>
        <location evidence="1">Mitochondrion inner membrane</location>
    </subcellularLocation>
</comment>
<protein>
    <recommendedName>
        <fullName evidence="3">Cytochrome c oxidase assembly protein COX20, mitochondrial</fullName>
    </recommendedName>
</protein>
<evidence type="ECO:0000256" key="2">
    <source>
        <dbReference type="ARBA" id="ARBA00009575"/>
    </source>
</evidence>
<dbReference type="Pfam" id="PF12597">
    <property type="entry name" value="Cox20"/>
    <property type="match status" value="1"/>
</dbReference>
<evidence type="ECO:0000256" key="4">
    <source>
        <dbReference type="ARBA" id="ARBA00022692"/>
    </source>
</evidence>
<dbReference type="PANTHER" id="PTHR31586:SF1">
    <property type="entry name" value="CYTOCHROME C OXIDASE ASSEMBLY PROTEIN COX20, MITOCHONDRIAL"/>
    <property type="match status" value="1"/>
</dbReference>
<dbReference type="OrthoDB" id="14603at2759"/>
<evidence type="ECO:0000313" key="11">
    <source>
        <dbReference type="EMBL" id="OCK81483.1"/>
    </source>
</evidence>
<dbReference type="PANTHER" id="PTHR31586">
    <property type="entry name" value="CYTOCHROME C OXIDASE PROTEIN 20"/>
    <property type="match status" value="1"/>
</dbReference>
<keyword evidence="7" id="KW-0496">Mitochondrion</keyword>
<proteinExistence type="inferred from homology"/>
<dbReference type="AlphaFoldDB" id="A0A8E2JGC4"/>
<feature type="coiled-coil region" evidence="9">
    <location>
        <begin position="127"/>
        <end position="161"/>
    </location>
</feature>
<evidence type="ECO:0000256" key="3">
    <source>
        <dbReference type="ARBA" id="ARBA00017689"/>
    </source>
</evidence>
<dbReference type="EMBL" id="KV744919">
    <property type="protein sequence ID" value="OCK81483.1"/>
    <property type="molecule type" value="Genomic_DNA"/>
</dbReference>
<keyword evidence="12" id="KW-1185">Reference proteome</keyword>
<keyword evidence="4" id="KW-0812">Transmembrane</keyword>
<keyword evidence="5" id="KW-0999">Mitochondrion inner membrane</keyword>
<dbReference type="GO" id="GO:0033617">
    <property type="term" value="P:mitochondrial respiratory chain complex IV assembly"/>
    <property type="evidence" value="ECO:0007669"/>
    <property type="project" value="InterPro"/>
</dbReference>
<evidence type="ECO:0000256" key="10">
    <source>
        <dbReference type="SAM" id="MobiDB-lite"/>
    </source>
</evidence>
<evidence type="ECO:0000256" key="1">
    <source>
        <dbReference type="ARBA" id="ARBA00004273"/>
    </source>
</evidence>